<dbReference type="AlphaFoldDB" id="A0A7K1Y769"/>
<organism evidence="3 4">
    <name type="scientific">Hufsiella arboris</name>
    <dbReference type="NCBI Taxonomy" id="2695275"/>
    <lineage>
        <taxon>Bacteria</taxon>
        <taxon>Pseudomonadati</taxon>
        <taxon>Bacteroidota</taxon>
        <taxon>Sphingobacteriia</taxon>
        <taxon>Sphingobacteriales</taxon>
        <taxon>Sphingobacteriaceae</taxon>
        <taxon>Hufsiella</taxon>
    </lineage>
</organism>
<dbReference type="GO" id="GO:0008237">
    <property type="term" value="F:metallopeptidase activity"/>
    <property type="evidence" value="ECO:0007669"/>
    <property type="project" value="InterPro"/>
</dbReference>
<accession>A0A7K1Y769</accession>
<dbReference type="GO" id="GO:0008270">
    <property type="term" value="F:zinc ion binding"/>
    <property type="evidence" value="ECO:0007669"/>
    <property type="project" value="InterPro"/>
</dbReference>
<evidence type="ECO:0000313" key="4">
    <source>
        <dbReference type="Proteomes" id="UP000466586"/>
    </source>
</evidence>
<dbReference type="InterPro" id="IPR014782">
    <property type="entry name" value="Peptidase_M1_dom"/>
</dbReference>
<name>A0A7K1Y769_9SPHI</name>
<evidence type="ECO:0000313" key="3">
    <source>
        <dbReference type="EMBL" id="MXV49969.1"/>
    </source>
</evidence>
<keyword evidence="1" id="KW-0732">Signal</keyword>
<comment type="caution">
    <text evidence="3">The sequence shown here is derived from an EMBL/GenBank/DDBJ whole genome shotgun (WGS) entry which is preliminary data.</text>
</comment>
<feature type="chain" id="PRO_5029821944" evidence="1">
    <location>
        <begin position="22"/>
        <end position="622"/>
    </location>
</feature>
<protein>
    <submittedName>
        <fullName evidence="3">M1 family peptidase</fullName>
    </submittedName>
</protein>
<dbReference type="Proteomes" id="UP000466586">
    <property type="component" value="Unassembled WGS sequence"/>
</dbReference>
<feature type="signal peptide" evidence="1">
    <location>
        <begin position="1"/>
        <end position="21"/>
    </location>
</feature>
<dbReference type="EMBL" id="WVHT01000001">
    <property type="protein sequence ID" value="MXV49969.1"/>
    <property type="molecule type" value="Genomic_DNA"/>
</dbReference>
<sequence length="622" mass="70328">MRKHVTLSLLMLCAASPLLKAQELYMPRNIKAAYQKNTRSADGKPGKNYWQNHGKYDMAITVDAKTKMVSGSETIQYTNNSQDTLKGLVIRFVNNLHKPESPRGGQASQDFLTRGLEITSFSVNGETYNVDAKNWGTTGDVRLKKALLPKTSATVKIDWNYPLSKESGREGQIDSTTFYVAYSYPRVSVYDDYNGWDRLPHTDRQEFYNDFNDYVYSVKAPKNYVVYGTGDFLNPDEVLQPTFADRLKKSYKSGEIIHVANAEEMRSGKVTKQNEWNTWKFSVNNISDVCFGLSNHYVWDASSVIVDSKANRRTSTQAAYDEKAADFPGSVDWSNKALAWFSTNWPGVAYPFSKMTAFQGFADMEYPMMVNDSSTPDPKFSQFVQNHEIAHTYFPFYMGINETRYAYMDEGWATTLEYLIGIDQIGKDAAVKAYKAFRVNRWINDPSTEEDQPVIAMSTQLSGAGYGNNAYVKASLSYLALKDMLGDDLFKKALHTYMDNWNGKHPIPWDYFNSMNSGSGQNLNWFFQNWFFSNNYIDLAVEKVNGNTVVVKNIGGFAVPFNVNVEYADGSKETFHQTPAVWKANEKAATVTLKSSKKIASVVLDGEIFMDAKPADNSWKAN</sequence>
<dbReference type="SUPFAM" id="SSF55486">
    <property type="entry name" value="Metalloproteases ('zincins'), catalytic domain"/>
    <property type="match status" value="1"/>
</dbReference>
<evidence type="ECO:0000256" key="1">
    <source>
        <dbReference type="SAM" id="SignalP"/>
    </source>
</evidence>
<keyword evidence="4" id="KW-1185">Reference proteome</keyword>
<reference evidence="3 4" key="1">
    <citation type="submission" date="2019-11" db="EMBL/GenBank/DDBJ databases">
        <title>Pedobacter sp. HMF7647 Genome sequencing and assembly.</title>
        <authorList>
            <person name="Kang H."/>
            <person name="Kim H."/>
            <person name="Joh K."/>
        </authorList>
    </citation>
    <scope>NUCLEOTIDE SEQUENCE [LARGE SCALE GENOMIC DNA]</scope>
    <source>
        <strain evidence="3 4">HMF7647</strain>
    </source>
</reference>
<dbReference type="Gene3D" id="1.10.390.10">
    <property type="entry name" value="Neutral Protease Domain 2"/>
    <property type="match status" value="1"/>
</dbReference>
<dbReference type="Pfam" id="PF01433">
    <property type="entry name" value="Peptidase_M1"/>
    <property type="match status" value="1"/>
</dbReference>
<evidence type="ECO:0000259" key="2">
    <source>
        <dbReference type="Pfam" id="PF01433"/>
    </source>
</evidence>
<dbReference type="InterPro" id="IPR027268">
    <property type="entry name" value="Peptidase_M4/M1_CTD_sf"/>
</dbReference>
<feature type="domain" description="Peptidase M1 membrane alanine aminopeptidase" evidence="2">
    <location>
        <begin position="373"/>
        <end position="530"/>
    </location>
</feature>
<dbReference type="CDD" id="cd09604">
    <property type="entry name" value="M1_APN_like"/>
    <property type="match status" value="1"/>
</dbReference>
<proteinExistence type="predicted"/>
<gene>
    <name evidence="3" type="ORF">GS399_03220</name>
</gene>